<dbReference type="AlphaFoldDB" id="A0A0D9YRK7"/>
<evidence type="ECO:0000313" key="2">
    <source>
        <dbReference type="EnsemblPlants" id="OGLUM02G14960.1"/>
    </source>
</evidence>
<dbReference type="Proteomes" id="UP000026961">
    <property type="component" value="Chromosome 2"/>
</dbReference>
<reference evidence="2" key="1">
    <citation type="submission" date="2015-04" db="UniProtKB">
        <authorList>
            <consortium name="EnsemblPlants"/>
        </authorList>
    </citation>
    <scope>IDENTIFICATION</scope>
</reference>
<feature type="region of interest" description="Disordered" evidence="1">
    <location>
        <begin position="75"/>
        <end position="98"/>
    </location>
</feature>
<evidence type="ECO:0000313" key="3">
    <source>
        <dbReference type="Proteomes" id="UP000026961"/>
    </source>
</evidence>
<dbReference type="Gramene" id="OGLUM02G14960.1">
    <property type="protein sequence ID" value="OGLUM02G14960.1"/>
    <property type="gene ID" value="OGLUM02G14960"/>
</dbReference>
<dbReference type="EnsemblPlants" id="OGLUM02G14960.1">
    <property type="protein sequence ID" value="OGLUM02G14960.1"/>
    <property type="gene ID" value="OGLUM02G14960"/>
</dbReference>
<accession>A0A0D9YRK7</accession>
<evidence type="ECO:0000256" key="1">
    <source>
        <dbReference type="SAM" id="MobiDB-lite"/>
    </source>
</evidence>
<organism evidence="2">
    <name type="scientific">Oryza glumipatula</name>
    <dbReference type="NCBI Taxonomy" id="40148"/>
    <lineage>
        <taxon>Eukaryota</taxon>
        <taxon>Viridiplantae</taxon>
        <taxon>Streptophyta</taxon>
        <taxon>Embryophyta</taxon>
        <taxon>Tracheophyta</taxon>
        <taxon>Spermatophyta</taxon>
        <taxon>Magnoliopsida</taxon>
        <taxon>Liliopsida</taxon>
        <taxon>Poales</taxon>
        <taxon>Poaceae</taxon>
        <taxon>BOP clade</taxon>
        <taxon>Oryzoideae</taxon>
        <taxon>Oryzeae</taxon>
        <taxon>Oryzinae</taxon>
        <taxon>Oryza</taxon>
    </lineage>
</organism>
<proteinExistence type="predicted"/>
<name>A0A0D9YRK7_9ORYZ</name>
<protein>
    <submittedName>
        <fullName evidence="2">Uncharacterized protein</fullName>
    </submittedName>
</protein>
<dbReference type="HOGENOM" id="CLU_2337050_0_0_1"/>
<sequence length="98" mass="10491">MALVASSTATSTTKGGSIIYYTARRRSSSFTRLVYFTNFSMGLGGFTTRTAWVPCRTPGASSYTRLARFADFAMGSGASPPSPPRRYAARRGLHPSPG</sequence>
<feature type="compositionally biased region" description="Basic residues" evidence="1">
    <location>
        <begin position="87"/>
        <end position="98"/>
    </location>
</feature>
<keyword evidence="3" id="KW-1185">Reference proteome</keyword>
<reference evidence="2" key="2">
    <citation type="submission" date="2018-05" db="EMBL/GenBank/DDBJ databases">
        <title>OgluRS3 (Oryza glumaepatula Reference Sequence Version 3).</title>
        <authorList>
            <person name="Zhang J."/>
            <person name="Kudrna D."/>
            <person name="Lee S."/>
            <person name="Talag J."/>
            <person name="Welchert J."/>
            <person name="Wing R.A."/>
        </authorList>
    </citation>
    <scope>NUCLEOTIDE SEQUENCE [LARGE SCALE GENOMIC DNA]</scope>
</reference>